<dbReference type="Pfam" id="PF00849">
    <property type="entry name" value="PseudoU_synth_2"/>
    <property type="match status" value="1"/>
</dbReference>
<feature type="domain" description="Pseudouridine synthase RsuA/RluA-like" evidence="8">
    <location>
        <begin position="1839"/>
        <end position="1944"/>
    </location>
</feature>
<dbReference type="Pfam" id="PF00520">
    <property type="entry name" value="Ion_trans"/>
    <property type="match status" value="1"/>
</dbReference>
<keyword evidence="4 6" id="KW-0472">Membrane</keyword>
<dbReference type="GO" id="GO:0005216">
    <property type="term" value="F:monoatomic ion channel activity"/>
    <property type="evidence" value="ECO:0007669"/>
    <property type="project" value="InterPro"/>
</dbReference>
<dbReference type="Gene3D" id="3.90.190.10">
    <property type="entry name" value="Protein tyrosine phosphatase superfamily"/>
    <property type="match status" value="1"/>
</dbReference>
<dbReference type="Gene3D" id="2.130.10.10">
    <property type="entry name" value="YVTN repeat-like/Quinoprotein amine dehydrogenase"/>
    <property type="match status" value="2"/>
</dbReference>
<dbReference type="SUPFAM" id="SSF52799">
    <property type="entry name" value="(Phosphotyrosine protein) phosphatases II"/>
    <property type="match status" value="1"/>
</dbReference>
<feature type="transmembrane region" description="Helical" evidence="6">
    <location>
        <begin position="2013"/>
        <end position="2039"/>
    </location>
</feature>
<feature type="non-terminal residue" evidence="9">
    <location>
        <position position="1"/>
    </location>
</feature>
<evidence type="ECO:0000256" key="1">
    <source>
        <dbReference type="ARBA" id="ARBA00004141"/>
    </source>
</evidence>
<name>A0A812IY77_9DINO</name>
<sequence>MACYMMKKYAWGLRKTMEFLSSRRPDLELKPSFLQQLLSFERRLVSQSKQSFSSDWSDCNLSSWECEELLLRNTYINSQMGPLAEIQLEAPGQGLKPQRLAWMDAGLDDRLRLEKPPGADRLNLQACKRDQNGQPVLTCILKRAQQRQLDAACTGRAVFILCGGSEEALLPLWQRPDLSSSRQQADQAVNSADEEKLVELQRRTLPALPATYLEPVLAKDARASCLAARPGPNYPLLLVGDSTGTVALYDVDPNVGEGQTADKIWSLSMQQPLVEVCWGPGGGCFAVATGGGRDSRLQGLRDRQSRSKGVESCCITIWSVHSSGRKFSVGELIPAIRREWGLRSMCFCNSGFRIAVAASAGPLCTVVVLFDADTLLEECRLVLPKMEMHCIGHSLSSTGVASEHLILAADRRVLLWGLEGRSTASKHGRDAGASDLRQIDAIYWDEIPSHDLSFSVENESLQVLAVHEGGLAHQLGVRGASGWLLAGWRSLDPTTMGKSLHLQLPRSKDEVETMLQKKRVLLRLQPPDLNLQTLDLGNSRVLCAAASPDNTLLAVGCERGDGTAGQLAGNLMETVEGAMGSHKRRSQRWLEHSSTLSVWSLETQELWRAKEVPLNSSIPALCWLDSSMLVVALTQTKSVGLVNAESGALLRRWFFNNETPQLLAAADGCHWVAVGFRSQRTGRAPAHCAVFDRDSGGGTWIPCGSSRARPVVACSDTGNFLAVAGADLKPSMAQSLDASPTKTPTVDTTISAAGAAEGARSRSRGLSIWQIGDMTRQKVSGVAGQWVAENVALDGDLLVACFQGGGIMKAFRLPDEELCTEEHAHTLQAVAAKGDDPTSGVVAAAGPGVHSHKTVVGLACWISRQGATKANLTFSLPGAAVAALAFLPGHTALLAGGVNLRAMAVACIWNLNDAGAAREICEVRLDMGPGLRCLAIGHDGSQRHRDDARRSGSPPVREPRSGRRPSQTGTGVIQPTAEAWPAVVLASSGSDSRIVVHEVRCGFRTFFDISEPTDADLLPRKQLSQLAPSVLRFANSGRLLAAGDNAGRVHLFLLGRHRAENDVVHMRVQAHRVLSLSGHVCDVILKGEQLFKAVCLQHPMESPEQEAPRGDRSVLVYDLLNPSLEFMLPDLKMKADDASSAFCAQLEMLPSLLHQQLPQSGWTLLHCCACRGQAQHARLLVRLSASPFQRDAVGRNALDVALQHHEFGVVEDLMMVLMEQRHHVEYGHAWDQFGENAEILGRALLACSLPAEHQALTQTVVRLLRHRMATLPDFLDTVCCGVPRHFEVTRAGEKLKVLPSRAALKENEFMIRAYSAPVFRPEAFEFQGLVPTSEDVHMPERPVEIRVWYLRGALDDDVGFIPALKESEHEEIMRTKFVHVLLEEQWAKVGRRQFRLELVLYLIYLVGFAGWCITGRASCADPGPPEDEAQDFNNLVGFSFQMFRAVLVIFQLFFLYEEWKQLAYEVRRAEAKSMVEKMRAVLSYFTTWNNLDIVRIALVSTAVVWSVLDRAGTCKMVKLSAVLAGFPTPCGHLHLCFSAAKLRSEQCFVDMQDFALAKTATFGRLLLQGPGIHGSEICDNSRKKHARSLSTGIAFAAEAAVGDFGRACPEEDGAPCQDVALTFWAFGAAGIVCRALPAALSNIAQDRAHQLNMQNVSNVVQASSTLLSKGRPLPSAPGHCTVGCCRETRGPQEASNAAWDFGTLVAYDAALLEVSLQASAERLSEHNAQELSNTIRSTRNSAMLGSRLMDAIGDAVQDTVGAGLLFVDAAATQAFGLLKRTCPSPSETDGFLVDVCALGWSFTFLTWQHPILGKIRDVVREELSSAVVQLAEEPRCGRGFVHRLDVPSSGLLLVATSFLGYAYLEWQMYTYQIVRDYVVAGHSLVAPTLCLRERILNLTTAVCSERGRPAETYLRLLCCCDSVSLLAVRIRTGRRHQIRVHLQSVCPSVADHRYGVRTILLSHAAWPEDDIGVFLGDGKDLLAVTTVFVCSRLISFLRAFPNTGHLVRTLITIFWDMAVFFRLMLLMLLTFVFAFLLLYDQPFSVVGIGEMMWYVYVHGVFGDADPPPGGADDSAWVARLMLMSCVVVMLVVMMNFLIAIMGDSYDKVQERAEEARNVMRLELVYE</sequence>
<evidence type="ECO:0000256" key="5">
    <source>
        <dbReference type="SAM" id="MobiDB-lite"/>
    </source>
</evidence>
<dbReference type="Gene3D" id="1.25.40.20">
    <property type="entry name" value="Ankyrin repeat-containing domain"/>
    <property type="match status" value="1"/>
</dbReference>
<dbReference type="InterPro" id="IPR029021">
    <property type="entry name" value="Prot-tyrosine_phosphatase-like"/>
</dbReference>
<protein>
    <submittedName>
        <fullName evidence="9">RluD protein</fullName>
    </submittedName>
</protein>
<evidence type="ECO:0000256" key="2">
    <source>
        <dbReference type="ARBA" id="ARBA00022692"/>
    </source>
</evidence>
<dbReference type="InterPro" id="IPR020103">
    <property type="entry name" value="PsdUridine_synth_cat_dom_sf"/>
</dbReference>
<gene>
    <name evidence="9" type="primary">rluD</name>
    <name evidence="9" type="ORF">SNEC2469_LOCUS1056</name>
</gene>
<dbReference type="PANTHER" id="PTHR46653">
    <property type="entry name" value="SPECIFICITY PROTEIN PHOSPHATASE, PUTATIVE-RELATED"/>
    <property type="match status" value="1"/>
</dbReference>
<feature type="transmembrane region" description="Helical" evidence="6">
    <location>
        <begin position="2076"/>
        <end position="2101"/>
    </location>
</feature>
<dbReference type="OrthoDB" id="437584at2759"/>
<evidence type="ECO:0000256" key="4">
    <source>
        <dbReference type="ARBA" id="ARBA00023136"/>
    </source>
</evidence>
<evidence type="ECO:0000313" key="10">
    <source>
        <dbReference type="Proteomes" id="UP000601435"/>
    </source>
</evidence>
<dbReference type="CDD" id="cd02869">
    <property type="entry name" value="PseudoU_synth_RluA_like"/>
    <property type="match status" value="1"/>
</dbReference>
<dbReference type="InterPro" id="IPR006145">
    <property type="entry name" value="PsdUridine_synth_RsuA/RluA"/>
</dbReference>
<keyword evidence="2 6" id="KW-0812">Transmembrane</keyword>
<dbReference type="GO" id="GO:0003723">
    <property type="term" value="F:RNA binding"/>
    <property type="evidence" value="ECO:0007669"/>
    <property type="project" value="InterPro"/>
</dbReference>
<dbReference type="EMBL" id="CAJNJA010005389">
    <property type="protein sequence ID" value="CAE7189495.1"/>
    <property type="molecule type" value="Genomic_DNA"/>
</dbReference>
<feature type="compositionally biased region" description="Polar residues" evidence="5">
    <location>
        <begin position="964"/>
        <end position="973"/>
    </location>
</feature>
<comment type="caution">
    <text evidence="9">The sequence shown here is derived from an EMBL/GenBank/DDBJ whole genome shotgun (WGS) entry which is preliminary data.</text>
</comment>
<feature type="domain" description="Ion transport" evidence="7">
    <location>
        <begin position="1979"/>
        <end position="2112"/>
    </location>
</feature>
<dbReference type="InterPro" id="IPR036770">
    <property type="entry name" value="Ankyrin_rpt-contain_sf"/>
</dbReference>
<feature type="region of interest" description="Disordered" evidence="5">
    <location>
        <begin position="936"/>
        <end position="973"/>
    </location>
</feature>
<dbReference type="GO" id="GO:0009982">
    <property type="term" value="F:pseudouridine synthase activity"/>
    <property type="evidence" value="ECO:0007669"/>
    <property type="project" value="InterPro"/>
</dbReference>
<dbReference type="SUPFAM" id="SSF55120">
    <property type="entry name" value="Pseudouridine synthase"/>
    <property type="match status" value="1"/>
</dbReference>
<feature type="compositionally biased region" description="Basic and acidic residues" evidence="5">
    <location>
        <begin position="940"/>
        <end position="950"/>
    </location>
</feature>
<evidence type="ECO:0000256" key="6">
    <source>
        <dbReference type="SAM" id="Phobius"/>
    </source>
</evidence>
<dbReference type="InterPro" id="IPR011044">
    <property type="entry name" value="Quino_amine_DH_bsu"/>
</dbReference>
<proteinExistence type="predicted"/>
<dbReference type="SUPFAM" id="SSF48403">
    <property type="entry name" value="Ankyrin repeat"/>
    <property type="match status" value="1"/>
</dbReference>
<reference evidence="9" key="1">
    <citation type="submission" date="2021-02" db="EMBL/GenBank/DDBJ databases">
        <authorList>
            <person name="Dougan E. K."/>
            <person name="Rhodes N."/>
            <person name="Thang M."/>
            <person name="Chan C."/>
        </authorList>
    </citation>
    <scope>NUCLEOTIDE SEQUENCE</scope>
</reference>
<dbReference type="PANTHER" id="PTHR46653:SF1">
    <property type="entry name" value="SPECIFICITY PROTEIN PHOSPHATASE, PUTATIVE-RELATED"/>
    <property type="match status" value="1"/>
</dbReference>
<evidence type="ECO:0000259" key="7">
    <source>
        <dbReference type="Pfam" id="PF00520"/>
    </source>
</evidence>
<accession>A0A812IY77</accession>
<keyword evidence="3 6" id="KW-1133">Transmembrane helix</keyword>
<dbReference type="InterPro" id="IPR005821">
    <property type="entry name" value="Ion_trans_dom"/>
</dbReference>
<dbReference type="Gene3D" id="3.30.2350.10">
    <property type="entry name" value="Pseudouridine synthase"/>
    <property type="match status" value="1"/>
</dbReference>
<dbReference type="InterPro" id="IPR015943">
    <property type="entry name" value="WD40/YVTN_repeat-like_dom_sf"/>
</dbReference>
<evidence type="ECO:0000256" key="3">
    <source>
        <dbReference type="ARBA" id="ARBA00022989"/>
    </source>
</evidence>
<comment type="subcellular location">
    <subcellularLocation>
        <location evidence="1">Membrane</location>
        <topology evidence="1">Multi-pass membrane protein</topology>
    </subcellularLocation>
</comment>
<keyword evidence="10" id="KW-1185">Reference proteome</keyword>
<dbReference type="GO" id="GO:0001522">
    <property type="term" value="P:pseudouridine synthesis"/>
    <property type="evidence" value="ECO:0007669"/>
    <property type="project" value="InterPro"/>
</dbReference>
<dbReference type="Proteomes" id="UP000601435">
    <property type="component" value="Unassembled WGS sequence"/>
</dbReference>
<evidence type="ECO:0000313" key="9">
    <source>
        <dbReference type="EMBL" id="CAE7189495.1"/>
    </source>
</evidence>
<dbReference type="SUPFAM" id="SSF50969">
    <property type="entry name" value="YVTN repeat-like/Quinoprotein amine dehydrogenase"/>
    <property type="match status" value="1"/>
</dbReference>
<organism evidence="9 10">
    <name type="scientific">Symbiodinium necroappetens</name>
    <dbReference type="NCBI Taxonomy" id="1628268"/>
    <lineage>
        <taxon>Eukaryota</taxon>
        <taxon>Sar</taxon>
        <taxon>Alveolata</taxon>
        <taxon>Dinophyceae</taxon>
        <taxon>Suessiales</taxon>
        <taxon>Symbiodiniaceae</taxon>
        <taxon>Symbiodinium</taxon>
    </lineage>
</organism>
<dbReference type="GO" id="GO:0016020">
    <property type="term" value="C:membrane"/>
    <property type="evidence" value="ECO:0007669"/>
    <property type="project" value="UniProtKB-SubCell"/>
</dbReference>
<evidence type="ECO:0000259" key="8">
    <source>
        <dbReference type="Pfam" id="PF00849"/>
    </source>
</evidence>